<evidence type="ECO:0000256" key="1">
    <source>
        <dbReference type="ARBA" id="ARBA00005224"/>
    </source>
</evidence>
<keyword evidence="8 10" id="KW-0460">Magnesium</keyword>
<feature type="binding site" description="in other chain" evidence="10">
    <location>
        <position position="55"/>
    </location>
    <ligand>
        <name>L-methionine</name>
        <dbReference type="ChEBI" id="CHEBI:57844"/>
        <note>ligand shared between two neighboring subunits</note>
    </ligand>
</feature>
<evidence type="ECO:0000256" key="6">
    <source>
        <dbReference type="ARBA" id="ARBA00022741"/>
    </source>
</evidence>
<keyword evidence="3 10" id="KW-0554">One-carbon metabolism</keyword>
<accession>A0A1F5NMP8</accession>
<keyword evidence="6 10" id="KW-0547">Nucleotide-binding</keyword>
<feature type="binding site" description="in other chain" evidence="10">
    <location>
        <position position="270"/>
    </location>
    <ligand>
        <name>L-methionine</name>
        <dbReference type="ChEBI" id="CHEBI:57844"/>
        <note>ligand shared between two neighboring subunits</note>
    </ligand>
</feature>
<dbReference type="InterPro" id="IPR022631">
    <property type="entry name" value="ADOMET_SYNTHASE_CS"/>
</dbReference>
<name>A0A1F5NMP8_9BACT</name>
<keyword evidence="5 10" id="KW-0479">Metal-binding</keyword>
<evidence type="ECO:0000259" key="14">
    <source>
        <dbReference type="Pfam" id="PF02772"/>
    </source>
</evidence>
<dbReference type="FunFam" id="3.30.300.10:FF:000003">
    <property type="entry name" value="S-adenosylmethionine synthase"/>
    <property type="match status" value="1"/>
</dbReference>
<dbReference type="PANTHER" id="PTHR11964">
    <property type="entry name" value="S-ADENOSYLMETHIONINE SYNTHETASE"/>
    <property type="match status" value="1"/>
</dbReference>
<comment type="cofactor">
    <cofactor evidence="10">
        <name>Mg(2+)</name>
        <dbReference type="ChEBI" id="CHEBI:18420"/>
    </cofactor>
    <text evidence="10">Binds 2 divalent ions per subunit.</text>
</comment>
<dbReference type="HAMAP" id="MF_00086">
    <property type="entry name" value="S_AdoMet_synth1"/>
    <property type="match status" value="1"/>
</dbReference>
<keyword evidence="10" id="KW-0963">Cytoplasm</keyword>
<evidence type="ECO:0000259" key="13">
    <source>
        <dbReference type="Pfam" id="PF00438"/>
    </source>
</evidence>
<dbReference type="PROSITE" id="PS00376">
    <property type="entry name" value="ADOMET_SYNTHASE_1"/>
    <property type="match status" value="1"/>
</dbReference>
<feature type="binding site" description="in other chain" evidence="10">
    <location>
        <begin position="245"/>
        <end position="246"/>
    </location>
    <ligand>
        <name>ATP</name>
        <dbReference type="ChEBI" id="CHEBI:30616"/>
        <note>ligand shared between two neighboring subunits</note>
    </ligand>
</feature>
<dbReference type="InterPro" id="IPR022629">
    <property type="entry name" value="S-AdoMet_synt_central"/>
</dbReference>
<dbReference type="Pfam" id="PF02772">
    <property type="entry name" value="S-AdoMet_synt_M"/>
    <property type="match status" value="1"/>
</dbReference>
<evidence type="ECO:0000256" key="4">
    <source>
        <dbReference type="ARBA" id="ARBA00022679"/>
    </source>
</evidence>
<evidence type="ECO:0000256" key="9">
    <source>
        <dbReference type="ARBA" id="ARBA00022958"/>
    </source>
</evidence>
<dbReference type="GO" id="GO:0000287">
    <property type="term" value="F:magnesium ion binding"/>
    <property type="evidence" value="ECO:0007669"/>
    <property type="project" value="UniProtKB-UniRule"/>
</dbReference>
<dbReference type="PROSITE" id="PS00377">
    <property type="entry name" value="ADOMET_SYNTHASE_2"/>
    <property type="match status" value="1"/>
</dbReference>
<feature type="binding site" description="in other chain" evidence="10">
    <location>
        <position position="14"/>
    </location>
    <ligand>
        <name>ATP</name>
        <dbReference type="ChEBI" id="CHEBI:30616"/>
        <note>ligand shared between two neighboring subunits</note>
    </ligand>
</feature>
<comment type="function">
    <text evidence="10">Catalyzes the formation of S-adenosylmethionine (AdoMet) from methionine and ATP. The overall synthetic reaction is composed of two sequential steps, AdoMet formation and the subsequent tripolyphosphate hydrolysis which occurs prior to release of AdoMet from the enzyme.</text>
</comment>
<dbReference type="EC" id="2.5.1.6" evidence="10"/>
<reference evidence="16 17" key="1">
    <citation type="journal article" date="2016" name="Nat. Commun.">
        <title>Thousands of microbial genomes shed light on interconnected biogeochemical processes in an aquifer system.</title>
        <authorList>
            <person name="Anantharaman K."/>
            <person name="Brown C.T."/>
            <person name="Hug L.A."/>
            <person name="Sharon I."/>
            <person name="Castelle C.J."/>
            <person name="Probst A.J."/>
            <person name="Thomas B.C."/>
            <person name="Singh A."/>
            <person name="Wilkins M.J."/>
            <person name="Karaoz U."/>
            <person name="Brodie E.L."/>
            <person name="Williams K.H."/>
            <person name="Hubbard S.S."/>
            <person name="Banfield J.F."/>
        </authorList>
    </citation>
    <scope>NUCLEOTIDE SEQUENCE [LARGE SCALE GENOMIC DNA]</scope>
</reference>
<dbReference type="EMBL" id="MFEK01000013">
    <property type="protein sequence ID" value="OGE78804.1"/>
    <property type="molecule type" value="Genomic_DNA"/>
</dbReference>
<keyword evidence="9 10" id="KW-0630">Potassium</keyword>
<feature type="binding site" evidence="10">
    <location>
        <position position="16"/>
    </location>
    <ligand>
        <name>Mg(2+)</name>
        <dbReference type="ChEBI" id="CHEBI:18420"/>
    </ligand>
</feature>
<comment type="subcellular location">
    <subcellularLocation>
        <location evidence="10 11">Cytoplasm</location>
    </subcellularLocation>
</comment>
<evidence type="ECO:0000256" key="10">
    <source>
        <dbReference type="HAMAP-Rule" id="MF_00086"/>
    </source>
</evidence>
<dbReference type="CDD" id="cd18079">
    <property type="entry name" value="S-AdoMet_synt"/>
    <property type="match status" value="1"/>
</dbReference>
<dbReference type="InterPro" id="IPR022636">
    <property type="entry name" value="S-AdoMet_synthetase_sfam"/>
</dbReference>
<evidence type="ECO:0000313" key="16">
    <source>
        <dbReference type="EMBL" id="OGE78804.1"/>
    </source>
</evidence>
<evidence type="ECO:0000256" key="12">
    <source>
        <dbReference type="RuleBase" id="RU004462"/>
    </source>
</evidence>
<dbReference type="Gene3D" id="3.30.300.10">
    <property type="match status" value="3"/>
</dbReference>
<dbReference type="GO" id="GO:0004478">
    <property type="term" value="F:methionine adenosyltransferase activity"/>
    <property type="evidence" value="ECO:0007669"/>
    <property type="project" value="UniProtKB-UniRule"/>
</dbReference>
<comment type="pathway">
    <text evidence="1 10">Amino-acid biosynthesis; S-adenosyl-L-methionine biosynthesis; S-adenosyl-L-methionine from L-methionine: step 1/1.</text>
</comment>
<feature type="binding site" evidence="10">
    <location>
        <position position="42"/>
    </location>
    <ligand>
        <name>K(+)</name>
        <dbReference type="ChEBI" id="CHEBI:29103"/>
    </ligand>
</feature>
<dbReference type="PIRSF" id="PIRSF000497">
    <property type="entry name" value="MAT"/>
    <property type="match status" value="1"/>
</dbReference>
<dbReference type="SUPFAM" id="SSF55973">
    <property type="entry name" value="S-adenosylmethionine synthetase"/>
    <property type="match status" value="3"/>
</dbReference>
<feature type="binding site" description="in other chain" evidence="10">
    <location>
        <begin position="165"/>
        <end position="167"/>
    </location>
    <ligand>
        <name>ATP</name>
        <dbReference type="ChEBI" id="CHEBI:30616"/>
        <note>ligand shared between two neighboring subunits</note>
    </ligand>
</feature>
<comment type="subunit">
    <text evidence="10">Homotetramer; dimer of dimers.</text>
</comment>
<dbReference type="GO" id="GO:0006730">
    <property type="term" value="P:one-carbon metabolic process"/>
    <property type="evidence" value="ECO:0007669"/>
    <property type="project" value="UniProtKB-KW"/>
</dbReference>
<evidence type="ECO:0000313" key="17">
    <source>
        <dbReference type="Proteomes" id="UP000176864"/>
    </source>
</evidence>
<feature type="binding site" evidence="10">
    <location>
        <position position="239"/>
    </location>
    <ligand>
        <name>ATP</name>
        <dbReference type="ChEBI" id="CHEBI:30616"/>
        <note>ligand shared between two neighboring subunits</note>
    </ligand>
</feature>
<gene>
    <name evidence="10" type="primary">metK</name>
    <name evidence="16" type="ORF">A2751_01245</name>
</gene>
<evidence type="ECO:0000256" key="7">
    <source>
        <dbReference type="ARBA" id="ARBA00022840"/>
    </source>
</evidence>
<evidence type="ECO:0000256" key="3">
    <source>
        <dbReference type="ARBA" id="ARBA00022563"/>
    </source>
</evidence>
<evidence type="ECO:0000256" key="11">
    <source>
        <dbReference type="RuleBase" id="RU000542"/>
    </source>
</evidence>
<dbReference type="STRING" id="1817824.A2751_01245"/>
<dbReference type="Proteomes" id="UP000176864">
    <property type="component" value="Unassembled WGS sequence"/>
</dbReference>
<dbReference type="Pfam" id="PF02773">
    <property type="entry name" value="S-AdoMet_synt_C"/>
    <property type="match status" value="1"/>
</dbReference>
<protein>
    <recommendedName>
        <fullName evidence="10">S-adenosylmethionine synthase</fullName>
        <shortName evidence="10">AdoMet synthase</shortName>
        <ecNumber evidence="10">2.5.1.6</ecNumber>
    </recommendedName>
    <alternativeName>
        <fullName evidence="10">MAT</fullName>
    </alternativeName>
    <alternativeName>
        <fullName evidence="10">Methionine adenosyltransferase</fullName>
    </alternativeName>
</protein>
<dbReference type="InterPro" id="IPR022628">
    <property type="entry name" value="S-AdoMet_synt_N"/>
</dbReference>
<dbReference type="Pfam" id="PF00438">
    <property type="entry name" value="S-AdoMet_synt_N"/>
    <property type="match status" value="1"/>
</dbReference>
<comment type="cofactor">
    <cofactor evidence="10">
        <name>K(+)</name>
        <dbReference type="ChEBI" id="CHEBI:29103"/>
    </cofactor>
    <text evidence="10">Binds 1 potassium ion per subunit.</text>
</comment>
<feature type="domain" description="S-adenosylmethionine synthetase central" evidence="14">
    <location>
        <begin position="115"/>
        <end position="231"/>
    </location>
</feature>
<organism evidence="16 17">
    <name type="scientific">Candidatus Doudnabacteria bacterium RIFCSPHIGHO2_01_FULL_46_14</name>
    <dbReference type="NCBI Taxonomy" id="1817824"/>
    <lineage>
        <taxon>Bacteria</taxon>
        <taxon>Candidatus Doudnaibacteriota</taxon>
    </lineage>
</organism>
<evidence type="ECO:0000256" key="5">
    <source>
        <dbReference type="ARBA" id="ARBA00022723"/>
    </source>
</evidence>
<comment type="caution">
    <text evidence="16">The sequence shown here is derived from an EMBL/GenBank/DDBJ whole genome shotgun (WGS) entry which is preliminary data.</text>
</comment>
<dbReference type="InterPro" id="IPR022630">
    <property type="entry name" value="S-AdoMet_synt_C"/>
</dbReference>
<evidence type="ECO:0000259" key="15">
    <source>
        <dbReference type="Pfam" id="PF02773"/>
    </source>
</evidence>
<comment type="caution">
    <text evidence="10">Lacks conserved residue(s) required for the propagation of feature annotation.</text>
</comment>
<dbReference type="UniPathway" id="UPA00315">
    <property type="reaction ID" value="UER00080"/>
</dbReference>
<dbReference type="GO" id="GO:0005737">
    <property type="term" value="C:cytoplasm"/>
    <property type="evidence" value="ECO:0007669"/>
    <property type="project" value="UniProtKB-SubCell"/>
</dbReference>
<evidence type="ECO:0000256" key="2">
    <source>
        <dbReference type="ARBA" id="ARBA00009685"/>
    </source>
</evidence>
<dbReference type="InterPro" id="IPR002133">
    <property type="entry name" value="S-AdoMet_synthetase"/>
</dbReference>
<keyword evidence="4 10" id="KW-0808">Transferase</keyword>
<keyword evidence="7 10" id="KW-0067">ATP-binding</keyword>
<comment type="similarity">
    <text evidence="2 10 12">Belongs to the AdoMet synthase family.</text>
</comment>
<comment type="catalytic activity">
    <reaction evidence="10">
        <text>L-methionine + ATP + H2O = S-adenosyl-L-methionine + phosphate + diphosphate</text>
        <dbReference type="Rhea" id="RHEA:21080"/>
        <dbReference type="ChEBI" id="CHEBI:15377"/>
        <dbReference type="ChEBI" id="CHEBI:30616"/>
        <dbReference type="ChEBI" id="CHEBI:33019"/>
        <dbReference type="ChEBI" id="CHEBI:43474"/>
        <dbReference type="ChEBI" id="CHEBI:57844"/>
        <dbReference type="ChEBI" id="CHEBI:59789"/>
        <dbReference type="EC" id="2.5.1.6"/>
    </reaction>
</comment>
<feature type="binding site" evidence="10">
    <location>
        <position position="266"/>
    </location>
    <ligand>
        <name>ATP</name>
        <dbReference type="ChEBI" id="CHEBI:30616"/>
        <note>ligand shared between two neighboring subunits</note>
    </ligand>
</feature>
<feature type="domain" description="S-adenosylmethionine synthetase N-terminal" evidence="13">
    <location>
        <begin position="3"/>
        <end position="100"/>
    </location>
</feature>
<dbReference type="AlphaFoldDB" id="A0A1F5NMP8"/>
<feature type="binding site" description="in other chain" evidence="10">
    <location>
        <begin position="230"/>
        <end position="231"/>
    </location>
    <ligand>
        <name>ATP</name>
        <dbReference type="ChEBI" id="CHEBI:30616"/>
        <note>ligand shared between two neighboring subunits</note>
    </ligand>
</feature>
<feature type="binding site" description="in other chain" evidence="10">
    <location>
        <position position="98"/>
    </location>
    <ligand>
        <name>L-methionine</name>
        <dbReference type="ChEBI" id="CHEBI:57844"/>
        <note>ligand shared between two neighboring subunits</note>
    </ligand>
</feature>
<dbReference type="GO" id="GO:0005524">
    <property type="term" value="F:ATP binding"/>
    <property type="evidence" value="ECO:0007669"/>
    <property type="project" value="UniProtKB-UniRule"/>
</dbReference>
<feature type="domain" description="S-adenosylmethionine synthetase C-terminal" evidence="15">
    <location>
        <begin position="233"/>
        <end position="372"/>
    </location>
</feature>
<feature type="region of interest" description="Flexible loop" evidence="10">
    <location>
        <begin position="98"/>
        <end position="108"/>
    </location>
</feature>
<dbReference type="NCBIfam" id="TIGR01034">
    <property type="entry name" value="metK"/>
    <property type="match status" value="1"/>
</dbReference>
<sequence>MKKLFTSESVTEGHPDKICDQISDAILDEMLRQDKKAHAGIECFVTTGLVMVGGEARTSAYVDVQEVVRRTIKKIGYDKPEYGFCYSDVGVISTLHEQSPDIAQGVDVGRGEFKEQGAGDQGLMFGYACNETKEFMPLALSLAHRLTRKLSEVRKKGKLAYLRPDGKSQVTIEYVDGKPKRVNTVVVAAHHSENVTTEQLRSDITTHVIKPVLGKLFSKNIKIFINSTGRFIIGGPPADAGLTGRKIIVDTYGGCAPHGGGCFSGKDPSKVDRSGSYAARYIAKNIVASGLAKECTVQIAYAIGVARPVSVMVDTAGTGRVGDARLEEIVEKIFPLKPAEIIRVLKLERPIYEQVAAYGHFGRIDLNLPWEKLDKVREIRKLAKAK</sequence>
<evidence type="ECO:0000256" key="8">
    <source>
        <dbReference type="ARBA" id="ARBA00022842"/>
    </source>
</evidence>
<feature type="binding site" evidence="10">
    <location>
        <position position="239"/>
    </location>
    <ligand>
        <name>L-methionine</name>
        <dbReference type="ChEBI" id="CHEBI:57844"/>
        <note>ligand shared between two neighboring subunits</note>
    </ligand>
</feature>
<proteinExistence type="inferred from homology"/>
<dbReference type="GO" id="GO:0006556">
    <property type="term" value="P:S-adenosylmethionine biosynthetic process"/>
    <property type="evidence" value="ECO:0007669"/>
    <property type="project" value="UniProtKB-UniRule"/>
</dbReference>